<feature type="domain" description="DUF6534" evidence="3">
    <location>
        <begin position="91"/>
        <end position="176"/>
    </location>
</feature>
<dbReference type="PANTHER" id="PTHR40465:SF1">
    <property type="entry name" value="DUF6534 DOMAIN-CONTAINING PROTEIN"/>
    <property type="match status" value="1"/>
</dbReference>
<feature type="compositionally biased region" description="Polar residues" evidence="1">
    <location>
        <begin position="204"/>
        <end position="218"/>
    </location>
</feature>
<feature type="transmembrane region" description="Helical" evidence="2">
    <location>
        <begin position="119"/>
        <end position="146"/>
    </location>
</feature>
<evidence type="ECO:0000256" key="1">
    <source>
        <dbReference type="SAM" id="MobiDB-lite"/>
    </source>
</evidence>
<dbReference type="EMBL" id="JANVFO010000050">
    <property type="protein sequence ID" value="KAJ3724231.1"/>
    <property type="molecule type" value="Genomic_DNA"/>
</dbReference>
<dbReference type="Pfam" id="PF20152">
    <property type="entry name" value="DUF6534"/>
    <property type="match status" value="1"/>
</dbReference>
<dbReference type="PANTHER" id="PTHR40465">
    <property type="entry name" value="CHROMOSOME 1, WHOLE GENOME SHOTGUN SEQUENCE"/>
    <property type="match status" value="1"/>
</dbReference>
<reference evidence="4" key="1">
    <citation type="submission" date="2022-08" db="EMBL/GenBank/DDBJ databases">
        <authorList>
            <consortium name="DOE Joint Genome Institute"/>
            <person name="Min B."/>
            <person name="Sierra-Patev S."/>
            <person name="Naranjo-Ortiz M."/>
            <person name="Looney B."/>
            <person name="Konkel Z."/>
            <person name="Slot J.C."/>
            <person name="Sakamoto Y."/>
            <person name="Steenwyk J.L."/>
            <person name="Rokas A."/>
            <person name="Carro J."/>
            <person name="Camarero S."/>
            <person name="Ferreira P."/>
            <person name="Molpeceres G."/>
            <person name="Ruiz-duenas F.J."/>
            <person name="Serrano A."/>
            <person name="Henrissat B."/>
            <person name="Drula E."/>
            <person name="Hughes K.W."/>
            <person name="Mata J.L."/>
            <person name="Ishikawa N.K."/>
            <person name="Vargas-Isla R."/>
            <person name="Ushijima S."/>
            <person name="Smith C.A."/>
            <person name="Ahrendt S."/>
            <person name="Andreopoulos W."/>
            <person name="He G."/>
            <person name="LaButti K."/>
            <person name="Lipzen A."/>
            <person name="Ng V."/>
            <person name="Riley R."/>
            <person name="Sandor L."/>
            <person name="Barry K."/>
            <person name="Martinez A.T."/>
            <person name="Xiao Y."/>
            <person name="Gibbons J.G."/>
            <person name="Terashima K."/>
            <person name="Hibbett D.S."/>
            <person name="Grigoriev I.V."/>
        </authorList>
    </citation>
    <scope>NUCLEOTIDE SEQUENCE</scope>
    <source>
        <strain evidence="4">ET3784</strain>
    </source>
</reference>
<feature type="region of interest" description="Disordered" evidence="1">
    <location>
        <begin position="204"/>
        <end position="227"/>
    </location>
</feature>
<keyword evidence="5" id="KW-1185">Reference proteome</keyword>
<reference evidence="4" key="2">
    <citation type="journal article" date="2023" name="Proc. Natl. Acad. Sci. U.S.A.">
        <title>A global phylogenomic analysis of the shiitake genus Lentinula.</title>
        <authorList>
            <person name="Sierra-Patev S."/>
            <person name="Min B."/>
            <person name="Naranjo-Ortiz M."/>
            <person name="Looney B."/>
            <person name="Konkel Z."/>
            <person name="Slot J.C."/>
            <person name="Sakamoto Y."/>
            <person name="Steenwyk J.L."/>
            <person name="Rokas A."/>
            <person name="Carro J."/>
            <person name="Camarero S."/>
            <person name="Ferreira P."/>
            <person name="Molpeceres G."/>
            <person name="Ruiz-Duenas F.J."/>
            <person name="Serrano A."/>
            <person name="Henrissat B."/>
            <person name="Drula E."/>
            <person name="Hughes K.W."/>
            <person name="Mata J.L."/>
            <person name="Ishikawa N.K."/>
            <person name="Vargas-Isla R."/>
            <person name="Ushijima S."/>
            <person name="Smith C.A."/>
            <person name="Donoghue J."/>
            <person name="Ahrendt S."/>
            <person name="Andreopoulos W."/>
            <person name="He G."/>
            <person name="LaButti K."/>
            <person name="Lipzen A."/>
            <person name="Ng V."/>
            <person name="Riley R."/>
            <person name="Sandor L."/>
            <person name="Barry K."/>
            <person name="Martinez A.T."/>
            <person name="Xiao Y."/>
            <person name="Gibbons J.G."/>
            <person name="Terashima K."/>
            <person name="Grigoriev I.V."/>
            <person name="Hibbett D."/>
        </authorList>
    </citation>
    <scope>NUCLEOTIDE SEQUENCE</scope>
    <source>
        <strain evidence="4">ET3784</strain>
    </source>
</reference>
<evidence type="ECO:0000259" key="3">
    <source>
        <dbReference type="Pfam" id="PF20152"/>
    </source>
</evidence>
<dbReference type="AlphaFoldDB" id="A0AA38MX95"/>
<feature type="transmembrane region" description="Helical" evidence="2">
    <location>
        <begin position="152"/>
        <end position="171"/>
    </location>
</feature>
<name>A0AA38MX95_9AGAR</name>
<feature type="transmembrane region" description="Helical" evidence="2">
    <location>
        <begin position="82"/>
        <end position="107"/>
    </location>
</feature>
<dbReference type="InterPro" id="IPR045339">
    <property type="entry name" value="DUF6534"/>
</dbReference>
<protein>
    <recommendedName>
        <fullName evidence="3">DUF6534 domain-containing protein</fullName>
    </recommendedName>
</protein>
<dbReference type="Proteomes" id="UP001176059">
    <property type="component" value="Unassembled WGS sequence"/>
</dbReference>
<evidence type="ECO:0000256" key="2">
    <source>
        <dbReference type="SAM" id="Phobius"/>
    </source>
</evidence>
<accession>A0AA38MX95</accession>
<evidence type="ECO:0000313" key="5">
    <source>
        <dbReference type="Proteomes" id="UP001176059"/>
    </source>
</evidence>
<keyword evidence="2" id="KW-0812">Transmembrane</keyword>
<keyword evidence="2" id="KW-0472">Membrane</keyword>
<comment type="caution">
    <text evidence="4">The sequence shown here is derived from an EMBL/GenBank/DDBJ whole genome shotgun (WGS) entry which is preliminary data.</text>
</comment>
<sequence>MFSEDLGVLTTTCYTGVFLVYRIWKLSNGNKWIVTPAVCLVAESQSLSALNRTTDQLLLMMAEIGIFVHNGTFIEIETTLEGLSVTCFMLSAIVDTFISSLAIFLLNTSRTGFRRSDTIINRLIVCVVNTGALSSLAAIASSILILSAHSTLLYLGIFFCIGKLYTNSLLANLNIRTIIHKEEAQGIYGDNLYSWPVLRQTNTNSLSNSPTGTTQDSMPASVIDHCE</sequence>
<organism evidence="4 5">
    <name type="scientific">Lentinula guzmanii</name>
    <dbReference type="NCBI Taxonomy" id="2804957"/>
    <lineage>
        <taxon>Eukaryota</taxon>
        <taxon>Fungi</taxon>
        <taxon>Dikarya</taxon>
        <taxon>Basidiomycota</taxon>
        <taxon>Agaricomycotina</taxon>
        <taxon>Agaricomycetes</taxon>
        <taxon>Agaricomycetidae</taxon>
        <taxon>Agaricales</taxon>
        <taxon>Marasmiineae</taxon>
        <taxon>Omphalotaceae</taxon>
        <taxon>Lentinula</taxon>
    </lineage>
</organism>
<feature type="transmembrane region" description="Helical" evidence="2">
    <location>
        <begin position="6"/>
        <end position="24"/>
    </location>
</feature>
<gene>
    <name evidence="4" type="ORF">DFJ43DRAFT_1090991</name>
</gene>
<evidence type="ECO:0000313" key="4">
    <source>
        <dbReference type="EMBL" id="KAJ3724231.1"/>
    </source>
</evidence>
<proteinExistence type="predicted"/>
<keyword evidence="2" id="KW-1133">Transmembrane helix</keyword>